<keyword evidence="1" id="KW-0472">Membrane</keyword>
<keyword evidence="3" id="KW-1185">Reference proteome</keyword>
<dbReference type="AlphaFoldDB" id="A0A1H9TKL1"/>
<dbReference type="Proteomes" id="UP000198948">
    <property type="component" value="Unassembled WGS sequence"/>
</dbReference>
<evidence type="ECO:0000313" key="3">
    <source>
        <dbReference type="Proteomes" id="UP000198948"/>
    </source>
</evidence>
<dbReference type="STRING" id="142588.SAMN04488559_11422"/>
<dbReference type="EMBL" id="FOHA01000014">
    <property type="protein sequence ID" value="SER97449.1"/>
    <property type="molecule type" value="Genomic_DNA"/>
</dbReference>
<feature type="transmembrane region" description="Helical" evidence="1">
    <location>
        <begin position="63"/>
        <end position="87"/>
    </location>
</feature>
<name>A0A1H9TKL1_9LACT</name>
<feature type="transmembrane region" description="Helical" evidence="1">
    <location>
        <begin position="131"/>
        <end position="149"/>
    </location>
</feature>
<proteinExistence type="predicted"/>
<gene>
    <name evidence="2" type="ORF">SAMN04488559_11422</name>
</gene>
<keyword evidence="1" id="KW-1133">Transmembrane helix</keyword>
<dbReference type="GO" id="GO:0016020">
    <property type="term" value="C:membrane"/>
    <property type="evidence" value="ECO:0007669"/>
    <property type="project" value="InterPro"/>
</dbReference>
<sequence>MIGQQNYTVILTYGNLIFGVIGMFLSLQGNIAGGVTLLVIAGICDMFDGAVANTKKNRSEDEMAYGIQIDSLADLISFCCLPAIMGYSLGNESFIAILIYVFFILAGLIRLSHYNVTEMSRKEKKREPRTYYEGLPVTSVACILPLLFILSNVLNLDLASIYTYILAIIGLLFITKVKIKKINVAKLFKMHEEKQEKNI</sequence>
<dbReference type="Gene3D" id="1.20.120.1760">
    <property type="match status" value="1"/>
</dbReference>
<dbReference type="InterPro" id="IPR000462">
    <property type="entry name" value="CDP-OH_P_trans"/>
</dbReference>
<feature type="transmembrane region" description="Helical" evidence="1">
    <location>
        <begin position="93"/>
        <end position="111"/>
    </location>
</feature>
<dbReference type="OrthoDB" id="9777147at2"/>
<keyword evidence="1" id="KW-0812">Transmembrane</keyword>
<feature type="transmembrane region" description="Helical" evidence="1">
    <location>
        <begin position="161"/>
        <end position="179"/>
    </location>
</feature>
<dbReference type="GO" id="GO:0016780">
    <property type="term" value="F:phosphotransferase activity, for other substituted phosphate groups"/>
    <property type="evidence" value="ECO:0007669"/>
    <property type="project" value="InterPro"/>
</dbReference>
<dbReference type="InterPro" id="IPR043130">
    <property type="entry name" value="CDP-OH_PTrfase_TM_dom"/>
</dbReference>
<protein>
    <submittedName>
        <fullName evidence="2">CDP-diacylglycerol---serine O-phosphatidyltransferase</fullName>
    </submittedName>
</protein>
<evidence type="ECO:0000256" key="1">
    <source>
        <dbReference type="SAM" id="Phobius"/>
    </source>
</evidence>
<reference evidence="2 3" key="1">
    <citation type="submission" date="2016-10" db="EMBL/GenBank/DDBJ databases">
        <authorList>
            <person name="de Groot N.N."/>
        </authorList>
    </citation>
    <scope>NUCLEOTIDE SEQUENCE [LARGE SCALE GENOMIC DNA]</scope>
    <source>
        <strain evidence="2 3">DSM 13760</strain>
    </source>
</reference>
<dbReference type="RefSeq" id="WP_092653066.1">
    <property type="nucleotide sequence ID" value="NZ_FOHA01000014.1"/>
</dbReference>
<accession>A0A1H9TKL1</accession>
<evidence type="ECO:0000313" key="2">
    <source>
        <dbReference type="EMBL" id="SER97449.1"/>
    </source>
</evidence>
<dbReference type="GO" id="GO:0008654">
    <property type="term" value="P:phospholipid biosynthetic process"/>
    <property type="evidence" value="ECO:0007669"/>
    <property type="project" value="InterPro"/>
</dbReference>
<keyword evidence="2" id="KW-0808">Transferase</keyword>
<feature type="transmembrane region" description="Helical" evidence="1">
    <location>
        <begin position="31"/>
        <end position="51"/>
    </location>
</feature>
<dbReference type="Pfam" id="PF01066">
    <property type="entry name" value="CDP-OH_P_transf"/>
    <property type="match status" value="1"/>
</dbReference>
<organism evidence="2 3">
    <name type="scientific">Isobaculum melis</name>
    <dbReference type="NCBI Taxonomy" id="142588"/>
    <lineage>
        <taxon>Bacteria</taxon>
        <taxon>Bacillati</taxon>
        <taxon>Bacillota</taxon>
        <taxon>Bacilli</taxon>
        <taxon>Lactobacillales</taxon>
        <taxon>Carnobacteriaceae</taxon>
        <taxon>Isobaculum</taxon>
    </lineage>
</organism>
<feature type="transmembrane region" description="Helical" evidence="1">
    <location>
        <begin position="7"/>
        <end position="25"/>
    </location>
</feature>